<dbReference type="Proteomes" id="UP000197032">
    <property type="component" value="Unassembled WGS sequence"/>
</dbReference>
<sequence length="70" mass="7961">MTIGQKMHTTLASLEGAIADFKTFALETQDQNAKQQFSAYAKQLEDITNGLKGRVNYIESQEPTYKQYQQ</sequence>
<comment type="caution">
    <text evidence="1">The sequence shown here is derived from an EMBL/GenBank/DDBJ whole genome shotgun (WGS) entry which is preliminary data.</text>
</comment>
<proteinExistence type="predicted"/>
<name>A0A1Z5HRV4_9FIRM</name>
<dbReference type="RefSeq" id="WP_088553434.1">
    <property type="nucleotide sequence ID" value="NZ_BDGJ01000042.1"/>
</dbReference>
<dbReference type="AlphaFoldDB" id="A0A1Z5HRV4"/>
<dbReference type="EMBL" id="BDGJ01000042">
    <property type="protein sequence ID" value="GAW92000.1"/>
    <property type="molecule type" value="Genomic_DNA"/>
</dbReference>
<dbReference type="OrthoDB" id="2902550at2"/>
<organism evidence="1 2">
    <name type="scientific">Calderihabitans maritimus</name>
    <dbReference type="NCBI Taxonomy" id="1246530"/>
    <lineage>
        <taxon>Bacteria</taxon>
        <taxon>Bacillati</taxon>
        <taxon>Bacillota</taxon>
        <taxon>Clostridia</taxon>
        <taxon>Neomoorellales</taxon>
        <taxon>Calderihabitantaceae</taxon>
        <taxon>Calderihabitans</taxon>
    </lineage>
</organism>
<dbReference type="Pfam" id="PF07870">
    <property type="entry name" value="DUF1657"/>
    <property type="match status" value="1"/>
</dbReference>
<accession>A0A1Z5HRV4</accession>
<protein>
    <recommendedName>
        <fullName evidence="3">DUF1657 domain-containing protein</fullName>
    </recommendedName>
</protein>
<reference evidence="2" key="1">
    <citation type="journal article" date="2017" name="Appl. Environ. Microbiol.">
        <title>Genomic analysis of Calderihabitans maritimus KKC1, a thermophilic hydrogenogenic carboxydotrophic bacterium isolated from marine sediment.</title>
        <authorList>
            <person name="Omae K."/>
            <person name="Yoneda Y."/>
            <person name="Fukuyama Y."/>
            <person name="Yoshida T."/>
            <person name="Sako Y."/>
        </authorList>
    </citation>
    <scope>NUCLEOTIDE SEQUENCE [LARGE SCALE GENOMIC DNA]</scope>
    <source>
        <strain evidence="2">KKC1</strain>
    </source>
</reference>
<evidence type="ECO:0000313" key="2">
    <source>
        <dbReference type="Proteomes" id="UP000197032"/>
    </source>
</evidence>
<evidence type="ECO:0000313" key="1">
    <source>
        <dbReference type="EMBL" id="GAW92000.1"/>
    </source>
</evidence>
<dbReference type="InterPro" id="IPR012452">
    <property type="entry name" value="DUF1657"/>
</dbReference>
<evidence type="ECO:0008006" key="3">
    <source>
        <dbReference type="Google" id="ProtNLM"/>
    </source>
</evidence>
<keyword evidence="2" id="KW-1185">Reference proteome</keyword>
<gene>
    <name evidence="1" type="ORF">KKC1_11600</name>
</gene>